<dbReference type="AlphaFoldDB" id="A0A644W606"/>
<name>A0A644W606_9ZZZZ</name>
<dbReference type="EC" id="2.7.7.85" evidence="12"/>
<evidence type="ECO:0000256" key="4">
    <source>
        <dbReference type="ARBA" id="ARBA00022692"/>
    </source>
</evidence>
<dbReference type="SUPFAM" id="SSF143597">
    <property type="entry name" value="YojJ-like"/>
    <property type="match status" value="1"/>
</dbReference>
<keyword evidence="9 10" id="KW-0472">Membrane</keyword>
<feature type="transmembrane region" description="Helical" evidence="10">
    <location>
        <begin position="41"/>
        <end position="58"/>
    </location>
</feature>
<feature type="domain" description="DAC" evidence="11">
    <location>
        <begin position="86"/>
        <end position="246"/>
    </location>
</feature>
<dbReference type="Pfam" id="PF19293">
    <property type="entry name" value="CdaA_N"/>
    <property type="match status" value="1"/>
</dbReference>
<dbReference type="InterPro" id="IPR045585">
    <property type="entry name" value="CdaA_N"/>
</dbReference>
<keyword evidence="6" id="KW-0547">Nucleotide-binding</keyword>
<evidence type="ECO:0000259" key="11">
    <source>
        <dbReference type="PROSITE" id="PS51794"/>
    </source>
</evidence>
<keyword evidence="5 12" id="KW-0548">Nucleotidyltransferase</keyword>
<evidence type="ECO:0000256" key="2">
    <source>
        <dbReference type="ARBA" id="ARBA00022475"/>
    </source>
</evidence>
<keyword evidence="4 10" id="KW-0812">Transmembrane</keyword>
<dbReference type="HAMAP" id="MF_01499">
    <property type="entry name" value="DacA"/>
    <property type="match status" value="1"/>
</dbReference>
<evidence type="ECO:0000256" key="3">
    <source>
        <dbReference type="ARBA" id="ARBA00022679"/>
    </source>
</evidence>
<accession>A0A644W606</accession>
<feature type="transmembrane region" description="Helical" evidence="10">
    <location>
        <begin position="6"/>
        <end position="29"/>
    </location>
</feature>
<gene>
    <name evidence="12" type="primary">cdaA_10</name>
    <name evidence="12" type="ORF">SDC9_45421</name>
</gene>
<dbReference type="Pfam" id="PF02457">
    <property type="entry name" value="DAC"/>
    <property type="match status" value="1"/>
</dbReference>
<dbReference type="EMBL" id="VSSQ01000652">
    <property type="protein sequence ID" value="MPL99205.1"/>
    <property type="molecule type" value="Genomic_DNA"/>
</dbReference>
<evidence type="ECO:0000256" key="5">
    <source>
        <dbReference type="ARBA" id="ARBA00022695"/>
    </source>
</evidence>
<dbReference type="NCBIfam" id="TIGR00159">
    <property type="entry name" value="diadenylate cyclase CdaA"/>
    <property type="match status" value="1"/>
</dbReference>
<dbReference type="InterPro" id="IPR003390">
    <property type="entry name" value="DNA_integrity_scan_DisA_N"/>
</dbReference>
<dbReference type="PROSITE" id="PS51794">
    <property type="entry name" value="DAC"/>
    <property type="match status" value="1"/>
</dbReference>
<keyword evidence="8 10" id="KW-1133">Transmembrane helix</keyword>
<dbReference type="FunFam" id="3.40.1700.10:FF:000002">
    <property type="entry name" value="Diadenylate cyclase"/>
    <property type="match status" value="1"/>
</dbReference>
<dbReference type="PIRSF" id="PIRSF004793">
    <property type="entry name" value="UCP004793"/>
    <property type="match status" value="1"/>
</dbReference>
<evidence type="ECO:0000256" key="9">
    <source>
        <dbReference type="ARBA" id="ARBA00023136"/>
    </source>
</evidence>
<dbReference type="Gene3D" id="3.40.1700.10">
    <property type="entry name" value="DNA integrity scanning protein, DisA, N-terminal domain"/>
    <property type="match status" value="1"/>
</dbReference>
<dbReference type="InterPro" id="IPR050338">
    <property type="entry name" value="DisA"/>
</dbReference>
<sequence>MFLLRQIQGVLYTVSILDILDIIVVAYFLNKLYQMLKNTRAASLVKGLLVLFAATLVSKWLNLYVINWLLEKSMTVVMVALPVVFQPELRRALEQIGRGKLFRKSTVLNGLQVENMLEAVATAADDMSRHKIGALIVFERETGLTDYIETGIQIDGIITTQLFENIFIPNTPLHDGAVIIRGDRIIAASCLLPLTEASNLSQELGTRHRAAIGLSEQSDALVLVISEETGTISLARSGSLQRYLTHQDIKNILRPAMSKPMLNWKDSILLKLKGTPKGEDTKAKGEEKKNGKK</sequence>
<dbReference type="GO" id="GO:0106408">
    <property type="term" value="F:diadenylate cyclase activity"/>
    <property type="evidence" value="ECO:0007669"/>
    <property type="project" value="UniProtKB-EC"/>
</dbReference>
<evidence type="ECO:0000256" key="10">
    <source>
        <dbReference type="SAM" id="Phobius"/>
    </source>
</evidence>
<protein>
    <submittedName>
        <fullName evidence="12">Cyclic di-AMP synthase CdaA</fullName>
        <ecNumber evidence="12">2.7.7.85</ecNumber>
    </submittedName>
</protein>
<dbReference type="InterPro" id="IPR014046">
    <property type="entry name" value="C-di-AMP_synthase"/>
</dbReference>
<dbReference type="PANTHER" id="PTHR34185:SF1">
    <property type="entry name" value="DIADENYLATE CYCLASE"/>
    <property type="match status" value="1"/>
</dbReference>
<comment type="caution">
    <text evidence="12">The sequence shown here is derived from an EMBL/GenBank/DDBJ whole genome shotgun (WGS) entry which is preliminary data.</text>
</comment>
<dbReference type="GO" id="GO:0004016">
    <property type="term" value="F:adenylate cyclase activity"/>
    <property type="evidence" value="ECO:0007669"/>
    <property type="project" value="InterPro"/>
</dbReference>
<evidence type="ECO:0000256" key="7">
    <source>
        <dbReference type="ARBA" id="ARBA00022840"/>
    </source>
</evidence>
<keyword evidence="7" id="KW-0067">ATP-binding</keyword>
<dbReference type="InterPro" id="IPR034701">
    <property type="entry name" value="CdaA"/>
</dbReference>
<proteinExistence type="inferred from homology"/>
<dbReference type="InterPro" id="IPR036888">
    <property type="entry name" value="DNA_integrity_DisA_N_sf"/>
</dbReference>
<evidence type="ECO:0000313" key="12">
    <source>
        <dbReference type="EMBL" id="MPL99205.1"/>
    </source>
</evidence>
<evidence type="ECO:0000256" key="8">
    <source>
        <dbReference type="ARBA" id="ARBA00022989"/>
    </source>
</evidence>
<dbReference type="GO" id="GO:0006171">
    <property type="term" value="P:cAMP biosynthetic process"/>
    <property type="evidence" value="ECO:0007669"/>
    <property type="project" value="InterPro"/>
</dbReference>
<keyword evidence="3 12" id="KW-0808">Transferase</keyword>
<keyword evidence="2" id="KW-1003">Cell membrane</keyword>
<organism evidence="12">
    <name type="scientific">bioreactor metagenome</name>
    <dbReference type="NCBI Taxonomy" id="1076179"/>
    <lineage>
        <taxon>unclassified sequences</taxon>
        <taxon>metagenomes</taxon>
        <taxon>ecological metagenomes</taxon>
    </lineage>
</organism>
<comment type="catalytic activity">
    <reaction evidence="1">
        <text>2 ATP = 3',3'-c-di-AMP + 2 diphosphate</text>
        <dbReference type="Rhea" id="RHEA:35655"/>
        <dbReference type="ChEBI" id="CHEBI:30616"/>
        <dbReference type="ChEBI" id="CHEBI:33019"/>
        <dbReference type="ChEBI" id="CHEBI:71500"/>
        <dbReference type="EC" id="2.7.7.85"/>
    </reaction>
</comment>
<dbReference type="PANTHER" id="PTHR34185">
    <property type="entry name" value="DIADENYLATE CYCLASE"/>
    <property type="match status" value="1"/>
</dbReference>
<evidence type="ECO:0000256" key="1">
    <source>
        <dbReference type="ARBA" id="ARBA00000877"/>
    </source>
</evidence>
<evidence type="ECO:0000256" key="6">
    <source>
        <dbReference type="ARBA" id="ARBA00022741"/>
    </source>
</evidence>
<dbReference type="GO" id="GO:0005524">
    <property type="term" value="F:ATP binding"/>
    <property type="evidence" value="ECO:0007669"/>
    <property type="project" value="UniProtKB-KW"/>
</dbReference>
<reference evidence="12" key="1">
    <citation type="submission" date="2019-08" db="EMBL/GenBank/DDBJ databases">
        <authorList>
            <person name="Kucharzyk K."/>
            <person name="Murdoch R.W."/>
            <person name="Higgins S."/>
            <person name="Loffler F."/>
        </authorList>
    </citation>
    <scope>NUCLEOTIDE SEQUENCE</scope>
</reference>